<keyword evidence="1" id="KW-0812">Transmembrane</keyword>
<name>A0ABX8ZL38_9SPHN</name>
<dbReference type="InterPro" id="IPR036412">
    <property type="entry name" value="HAD-like_sf"/>
</dbReference>
<sequence length="212" mass="23706">MKVAIYDLDKTLVRRATFTPFLAFAARRIAPWRLVMLPVWVLMMVGYRLGLYDRTTLKTRGMNLMLGRPDLARLEAVGEAFAEHHLERAGWIGKVVAMVEQDRAEGSALVVATAAFEFYARAFARRLGIEDVIATRWDGSGIPGGNCYGEEKRRRVAEWLEGQGEVSSVRFVSDSFADAPSLEQADDAVFVTANPRKKARAEARGWRVIEGL</sequence>
<dbReference type="SUPFAM" id="SSF56784">
    <property type="entry name" value="HAD-like"/>
    <property type="match status" value="1"/>
</dbReference>
<keyword evidence="1" id="KW-0472">Membrane</keyword>
<evidence type="ECO:0000256" key="1">
    <source>
        <dbReference type="SAM" id="Phobius"/>
    </source>
</evidence>
<protein>
    <submittedName>
        <fullName evidence="2">HAD-IB family phosphatase</fullName>
    </submittedName>
</protein>
<dbReference type="Pfam" id="PF12710">
    <property type="entry name" value="HAD"/>
    <property type="match status" value="1"/>
</dbReference>
<dbReference type="EMBL" id="CP081295">
    <property type="protein sequence ID" value="QZD89676.1"/>
    <property type="molecule type" value="Genomic_DNA"/>
</dbReference>
<dbReference type="NCBIfam" id="TIGR01488">
    <property type="entry name" value="HAD-SF-IB"/>
    <property type="match status" value="1"/>
</dbReference>
<dbReference type="Proteomes" id="UP000824281">
    <property type="component" value="Chromosome"/>
</dbReference>
<keyword evidence="1" id="KW-1133">Transmembrane helix</keyword>
<dbReference type="Gene3D" id="3.40.50.1000">
    <property type="entry name" value="HAD superfamily/HAD-like"/>
    <property type="match status" value="1"/>
</dbReference>
<evidence type="ECO:0000313" key="3">
    <source>
        <dbReference type="Proteomes" id="UP000824281"/>
    </source>
</evidence>
<feature type="transmembrane region" description="Helical" evidence="1">
    <location>
        <begin position="30"/>
        <end position="50"/>
    </location>
</feature>
<dbReference type="InterPro" id="IPR023214">
    <property type="entry name" value="HAD_sf"/>
</dbReference>
<evidence type="ECO:0000313" key="2">
    <source>
        <dbReference type="EMBL" id="QZD89676.1"/>
    </source>
</evidence>
<dbReference type="RefSeq" id="WP_221425157.1">
    <property type="nucleotide sequence ID" value="NZ_CP081295.1"/>
</dbReference>
<gene>
    <name evidence="2" type="ORF">K3148_12865</name>
</gene>
<keyword evidence="3" id="KW-1185">Reference proteome</keyword>
<organism evidence="2 3">
    <name type="scientific">Qipengyuania aurantiaca</name>
    <dbReference type="NCBI Taxonomy" id="2867233"/>
    <lineage>
        <taxon>Bacteria</taxon>
        <taxon>Pseudomonadati</taxon>
        <taxon>Pseudomonadota</taxon>
        <taxon>Alphaproteobacteria</taxon>
        <taxon>Sphingomonadales</taxon>
        <taxon>Erythrobacteraceae</taxon>
        <taxon>Qipengyuania</taxon>
    </lineage>
</organism>
<dbReference type="Gene3D" id="1.20.1440.100">
    <property type="entry name" value="SG protein - dephosphorylation function"/>
    <property type="match status" value="1"/>
</dbReference>
<accession>A0ABX8ZL38</accession>
<proteinExistence type="predicted"/>
<reference evidence="2 3" key="1">
    <citation type="submission" date="2021-08" db="EMBL/GenBank/DDBJ databases">
        <title>Comparative Genomics Analysis of the Genus Qipengyuania Reveals Extensive Genetic Diversity and Metabolic Versatility, Including the Description of Fifteen Novel Species.</title>
        <authorList>
            <person name="Liu Y."/>
        </authorList>
    </citation>
    <scope>NUCLEOTIDE SEQUENCE [LARGE SCALE GENOMIC DNA]</scope>
    <source>
        <strain evidence="2 3">1NDH13</strain>
    </source>
</reference>